<reference evidence="2 3" key="1">
    <citation type="submission" date="2019-02" db="EMBL/GenBank/DDBJ databases">
        <title>Genomic data mining of an Antarctic deep-sea actinobacterium, Janibacterlimosus P3-3-X1.</title>
        <authorList>
            <person name="Liao L."/>
            <person name="Chen B."/>
        </authorList>
    </citation>
    <scope>NUCLEOTIDE SEQUENCE [LARGE SCALE GENOMIC DNA]</scope>
    <source>
        <strain evidence="2 3">P3-3-X1</strain>
    </source>
</reference>
<dbReference type="OrthoDB" id="4838930at2"/>
<name>A0A4P6MUV7_9MICO</name>
<proteinExistence type="predicted"/>
<dbReference type="InterPro" id="IPR046281">
    <property type="entry name" value="DUF6318"/>
</dbReference>
<protein>
    <recommendedName>
        <fullName evidence="1">DUF6318 domain-containing protein</fullName>
    </recommendedName>
</protein>
<evidence type="ECO:0000313" key="2">
    <source>
        <dbReference type="EMBL" id="QBF45595.1"/>
    </source>
</evidence>
<dbReference type="Pfam" id="PF19843">
    <property type="entry name" value="DUF6318"/>
    <property type="match status" value="1"/>
</dbReference>
<dbReference type="KEGG" id="jli:EXU32_04540"/>
<dbReference type="AlphaFoldDB" id="A0A4P6MUV7"/>
<accession>A0A4P6MUV7</accession>
<evidence type="ECO:0000259" key="1">
    <source>
        <dbReference type="Pfam" id="PF19843"/>
    </source>
</evidence>
<dbReference type="RefSeq" id="WP_130628832.1">
    <property type="nucleotide sequence ID" value="NZ_CP036164.1"/>
</dbReference>
<sequence length="124" mass="13508">MAFAKFYWKETSRAAYVGDTSLLKTLYSPDCAPCKAYVDIVNKDIANGLRTDILATSIKKSTLAAKTDGKSDEAVSLTATDAAYELVDASGKSAGKTDPLTYRIIIYVDWEGGEWTVVDSYMIT</sequence>
<keyword evidence="3" id="KW-1185">Reference proteome</keyword>
<evidence type="ECO:0000313" key="3">
    <source>
        <dbReference type="Proteomes" id="UP000290408"/>
    </source>
</evidence>
<feature type="domain" description="DUF6318" evidence="1">
    <location>
        <begin position="2"/>
        <end position="119"/>
    </location>
</feature>
<gene>
    <name evidence="2" type="ORF">EXU32_04540</name>
</gene>
<organism evidence="2 3">
    <name type="scientific">Janibacter limosus</name>
    <dbReference type="NCBI Taxonomy" id="53458"/>
    <lineage>
        <taxon>Bacteria</taxon>
        <taxon>Bacillati</taxon>
        <taxon>Actinomycetota</taxon>
        <taxon>Actinomycetes</taxon>
        <taxon>Micrococcales</taxon>
        <taxon>Intrasporangiaceae</taxon>
        <taxon>Janibacter</taxon>
    </lineage>
</organism>
<dbReference type="Proteomes" id="UP000290408">
    <property type="component" value="Chromosome"/>
</dbReference>
<dbReference type="EMBL" id="CP036164">
    <property type="protein sequence ID" value="QBF45595.1"/>
    <property type="molecule type" value="Genomic_DNA"/>
</dbReference>